<evidence type="ECO:0000313" key="2">
    <source>
        <dbReference type="Proteomes" id="UP001066276"/>
    </source>
</evidence>
<organism evidence="1 2">
    <name type="scientific">Pleurodeles waltl</name>
    <name type="common">Iberian ribbed newt</name>
    <dbReference type="NCBI Taxonomy" id="8319"/>
    <lineage>
        <taxon>Eukaryota</taxon>
        <taxon>Metazoa</taxon>
        <taxon>Chordata</taxon>
        <taxon>Craniata</taxon>
        <taxon>Vertebrata</taxon>
        <taxon>Euteleostomi</taxon>
        <taxon>Amphibia</taxon>
        <taxon>Batrachia</taxon>
        <taxon>Caudata</taxon>
        <taxon>Salamandroidea</taxon>
        <taxon>Salamandridae</taxon>
        <taxon>Pleurodelinae</taxon>
        <taxon>Pleurodeles</taxon>
    </lineage>
</organism>
<proteinExistence type="predicted"/>
<evidence type="ECO:0000313" key="1">
    <source>
        <dbReference type="EMBL" id="KAJ1167113.1"/>
    </source>
</evidence>
<comment type="caution">
    <text evidence="1">The sequence shown here is derived from an EMBL/GenBank/DDBJ whole genome shotgun (WGS) entry which is preliminary data.</text>
</comment>
<dbReference type="Proteomes" id="UP001066276">
    <property type="component" value="Chromosome 4_2"/>
</dbReference>
<dbReference type="AlphaFoldDB" id="A0AAV7SSK5"/>
<sequence>MHIQRHEVPAICERDASRRSVLCCLGTLRRLHAHQRHEVPEKGRCKPSTALSRTSSERNKFFDAQYQLKNNEDRKYEVKDFIGLLVPAFLIFWLLDFNDARLKAAVRGADVVLYVADVS</sequence>
<name>A0AAV7SSK5_PLEWA</name>
<accession>A0AAV7SSK5</accession>
<gene>
    <name evidence="1" type="ORF">NDU88_007506</name>
</gene>
<keyword evidence="2" id="KW-1185">Reference proteome</keyword>
<reference evidence="1" key="1">
    <citation type="journal article" date="2022" name="bioRxiv">
        <title>Sequencing and chromosome-scale assembly of the giantPleurodeles waltlgenome.</title>
        <authorList>
            <person name="Brown T."/>
            <person name="Elewa A."/>
            <person name="Iarovenko S."/>
            <person name="Subramanian E."/>
            <person name="Araus A.J."/>
            <person name="Petzold A."/>
            <person name="Susuki M."/>
            <person name="Suzuki K.-i.T."/>
            <person name="Hayashi T."/>
            <person name="Toyoda A."/>
            <person name="Oliveira C."/>
            <person name="Osipova E."/>
            <person name="Leigh N.D."/>
            <person name="Simon A."/>
            <person name="Yun M.H."/>
        </authorList>
    </citation>
    <scope>NUCLEOTIDE SEQUENCE</scope>
    <source>
        <strain evidence="1">20211129_DDA</strain>
        <tissue evidence="1">Liver</tissue>
    </source>
</reference>
<protein>
    <submittedName>
        <fullName evidence="1">Uncharacterized protein</fullName>
    </submittedName>
</protein>
<dbReference type="EMBL" id="JANPWB010000008">
    <property type="protein sequence ID" value="KAJ1167113.1"/>
    <property type="molecule type" value="Genomic_DNA"/>
</dbReference>